<dbReference type="eggNOG" id="COG1408">
    <property type="taxonomic scope" value="Bacteria"/>
</dbReference>
<evidence type="ECO:0000259" key="2">
    <source>
        <dbReference type="Pfam" id="PF00149"/>
    </source>
</evidence>
<feature type="domain" description="Calcineurin-like phosphoesterase" evidence="2">
    <location>
        <begin position="154"/>
        <end position="321"/>
    </location>
</feature>
<dbReference type="SUPFAM" id="SSF56300">
    <property type="entry name" value="Metallo-dependent phosphatases"/>
    <property type="match status" value="1"/>
</dbReference>
<protein>
    <submittedName>
        <fullName evidence="3">Uncharacterized metallophosphoesterase Cj0846</fullName>
        <ecNumber evidence="3">3.1.-.-</ecNumber>
    </submittedName>
</protein>
<reference evidence="3 4" key="1">
    <citation type="submission" date="2015-09" db="EMBL/GenBank/DDBJ databases">
        <authorList>
            <consortium name="Pathogen Informatics"/>
        </authorList>
    </citation>
    <scope>NUCLEOTIDE SEQUENCE [LARGE SCALE GENOMIC DNA]</scope>
    <source>
        <strain evidence="3 4">2789STDY5608828</strain>
    </source>
</reference>
<dbReference type="InterPro" id="IPR029052">
    <property type="entry name" value="Metallo-depent_PP-like"/>
</dbReference>
<dbReference type="CDD" id="cd07385">
    <property type="entry name" value="MPP_YkuE_C"/>
    <property type="match status" value="1"/>
</dbReference>
<dbReference type="RefSeq" id="WP_244881825.1">
    <property type="nucleotide sequence ID" value="NZ_CABIWZ010000001.1"/>
</dbReference>
<dbReference type="Proteomes" id="UP000095546">
    <property type="component" value="Unassembled WGS sequence"/>
</dbReference>
<evidence type="ECO:0000313" key="4">
    <source>
        <dbReference type="Proteomes" id="UP000095546"/>
    </source>
</evidence>
<dbReference type="InterPro" id="IPR004843">
    <property type="entry name" value="Calcineurin-like_PHP"/>
</dbReference>
<feature type="transmembrane region" description="Helical" evidence="1">
    <location>
        <begin position="113"/>
        <end position="130"/>
    </location>
</feature>
<evidence type="ECO:0000313" key="3">
    <source>
        <dbReference type="EMBL" id="CUN33861.1"/>
    </source>
</evidence>
<dbReference type="AlphaFoldDB" id="A0A173W335"/>
<keyword evidence="3" id="KW-0378">Hydrolase</keyword>
<dbReference type="PANTHER" id="PTHR31302">
    <property type="entry name" value="TRANSMEMBRANE PROTEIN WITH METALLOPHOSPHOESTERASE DOMAIN-RELATED"/>
    <property type="match status" value="1"/>
</dbReference>
<organism evidence="3 4">
    <name type="scientific">Mitsuokella jalaludinii</name>
    <dbReference type="NCBI Taxonomy" id="187979"/>
    <lineage>
        <taxon>Bacteria</taxon>
        <taxon>Bacillati</taxon>
        <taxon>Bacillota</taxon>
        <taxon>Negativicutes</taxon>
        <taxon>Selenomonadales</taxon>
        <taxon>Selenomonadaceae</taxon>
        <taxon>Mitsuokella</taxon>
    </lineage>
</organism>
<dbReference type="EC" id="3.1.-.-" evidence="3"/>
<proteinExistence type="predicted"/>
<name>A0A173W335_9FIRM</name>
<dbReference type="Pfam" id="PF00149">
    <property type="entry name" value="Metallophos"/>
    <property type="match status" value="1"/>
</dbReference>
<evidence type="ECO:0000256" key="1">
    <source>
        <dbReference type="SAM" id="Phobius"/>
    </source>
</evidence>
<feature type="transmembrane region" description="Helical" evidence="1">
    <location>
        <begin position="39"/>
        <end position="60"/>
    </location>
</feature>
<accession>A0A173W335</accession>
<feature type="transmembrane region" description="Helical" evidence="1">
    <location>
        <begin position="6"/>
        <end position="27"/>
    </location>
</feature>
<sequence length="377" mass="42531">MTWFTLIMIVMVVSVIACLLFTTRYLFSGRSLRRVRIVMLLFDAIGMGWFIGRAIIYHLISGPSLIIETVIVGFMTQLICTAFVLVAVIVRFFWRRMMAVPVDESRRRLLRHAAVYPAVAAGLSIYGGFWEREATVERNFTIPVKGLGAGEGYRLAQISDVHLGSFFSVAELDSLLRRIAAQKPDMLTVTGDLFDDVTQNEEAARILDRYADAFPDGIWFAFGNHEHFRGIDTIRKYLAKTRINVLINESRKVPGKNLYMLGVDYPMDRPHFEAQRKNYMQQAIENLPENVPSILLAHHPEYIDDGAAHSIALTLTGHTHGSQFGILGQPLFPVFKYTRGLVKLGDSYGYVHSGNGSWFPFRLGCPPEIAYFTLTNA</sequence>
<keyword evidence="1" id="KW-0472">Membrane</keyword>
<dbReference type="PANTHER" id="PTHR31302:SF0">
    <property type="entry name" value="TRANSMEMBRANE PROTEIN WITH METALLOPHOSPHOESTERASE DOMAIN"/>
    <property type="match status" value="1"/>
</dbReference>
<dbReference type="EMBL" id="CYYU01000001">
    <property type="protein sequence ID" value="CUN33861.1"/>
    <property type="molecule type" value="Genomic_DNA"/>
</dbReference>
<dbReference type="InterPro" id="IPR051158">
    <property type="entry name" value="Metallophosphoesterase_sf"/>
</dbReference>
<keyword evidence="1" id="KW-0812">Transmembrane</keyword>
<gene>
    <name evidence="3" type="ORF">ERS852385_00003</name>
</gene>
<feature type="transmembrane region" description="Helical" evidence="1">
    <location>
        <begin position="66"/>
        <end position="93"/>
    </location>
</feature>
<dbReference type="STRING" id="187979.ERS852385_00003"/>
<dbReference type="GO" id="GO:0016787">
    <property type="term" value="F:hydrolase activity"/>
    <property type="evidence" value="ECO:0007669"/>
    <property type="project" value="UniProtKB-KW"/>
</dbReference>
<dbReference type="GeneID" id="83709894"/>
<keyword evidence="1" id="KW-1133">Transmembrane helix</keyword>
<dbReference type="Gene3D" id="3.60.21.10">
    <property type="match status" value="1"/>
</dbReference>
<keyword evidence="4" id="KW-1185">Reference proteome</keyword>